<evidence type="ECO:0000313" key="2">
    <source>
        <dbReference type="Proteomes" id="UP000829398"/>
    </source>
</evidence>
<comment type="caution">
    <text evidence="1">The sequence shown here is derived from an EMBL/GenBank/DDBJ whole genome shotgun (WGS) entry which is preliminary data.</text>
</comment>
<name>A0ACB8I4W6_CITSI</name>
<accession>A0ACB8I4W6</accession>
<gene>
    <name evidence="1" type="ORF">KPL71_027221</name>
</gene>
<reference evidence="2" key="1">
    <citation type="journal article" date="2023" name="Hortic. Res.">
        <title>A chromosome-level phased genome enabling allele-level studies in sweet orange: a case study on citrus Huanglongbing tolerance.</title>
        <authorList>
            <person name="Wu B."/>
            <person name="Yu Q."/>
            <person name="Deng Z."/>
            <person name="Duan Y."/>
            <person name="Luo F."/>
            <person name="Gmitter F. Jr."/>
        </authorList>
    </citation>
    <scope>NUCLEOTIDE SEQUENCE [LARGE SCALE GENOMIC DNA]</scope>
    <source>
        <strain evidence="2">cv. Valencia</strain>
    </source>
</reference>
<keyword evidence="2" id="KW-1185">Reference proteome</keyword>
<proteinExistence type="predicted"/>
<protein>
    <submittedName>
        <fullName evidence="1">Reverse transcriptase domain-containing protein</fullName>
    </submittedName>
</protein>
<sequence length="1335" mass="153400">MMAKQMEAKRRMLKFENCFVVDRCGLGGGLALLWTSDVSLEVKSYSKHHIDAVILNENGSSWRCTGIYGHPESDQKKHTWSLLRRLAGMSSLPWLCFGDFNEIFNLNEKVGGKERNPSRVHEFRQAVRDCRLLDLGLKGYPFTWSNRRFGPQMIEERLDRFFCNQNWGSLYQETAAKNLISWSSDHSPILMELIGKEMGQRYKRRTVRRVHYEDMWSGYEKCREIVKQEWQKKSRWNEENPVELFNKKARESLGELQLWSKKEFGGRQKQLEQLQNKLKSIRHSFSHYDCGDELKKTENQIDNILQDEEIFWKQRSRADWLKEGDKNTKFFHAKASARRKKNRIGGILDEQGKWTEDSDEVERIFCEHFTTLFSTTAPTAEQMDAAFKDTSAKVNEEMNFQLDAPFMEEEIVEALAQMCPTKAPGPDGLPAAFFQKHWGSVKEGVITTCLHILNDKGNLAPLNHTYIALIPKTTKPKSVSEFRPISLCNVIYRIIAKSMANRLKHILDKIVSPNQSAFIPNRLITDNIIIGYECLNKIRQGKGKKNGMIALKLDISKAYDRVEWNFLRCAMQKLGFSSNWIELTMNCITTPSFSVLINGVPKGQIQPQRGLRQGCPLSPYLFLLCAEVFSNMLIQADQNQIIHGLRFNSSLSISHLLFADDSLVFARATQEDCSNLKCIFDRYGSASGQIFNYEKSSMLFSSNVHNSQIEIIKGIFQLNVVSKHNKYLGLPSMVGRRKISFFNETKLRIWNKLSSWQNKLFSSGGREVLIKAVAQAVPAYAMSVFKLPASICEDIQMAIARFWWGSSSDRRGIHWAKWEKLCQAKMRGGMGFRDFSSFNQALIAKQGWRIIQHPESLMARVLKAKYFNQSSFMEAKLGSRPSFVWRSILWGRQIMQKGLRWKIGSGNQVCIYKSNWLPRLEAFKPFSPPTLDIQAVVADLIDENQNWKKEMIYQHFMKEDAAMIVRIQLPNTPKPDQYLWHYDKYGKYSVKSGYQIALKLKCPDSPCSSDSSLSQWNVIWAAELPEKIKIFMWRAVKNLLPTTSNLWRRKIVGSPICRRCGVKNEDVIHALLDCKVAKKVWRNAGCAEEIEKLVQQDLMAVLVEIQRKKGKKELELIVVLCWTIWYSRNLFIFENKREDSQLSIARAEANLDSFRRIKKPSSKILEKQQRNRKQVWNPPPCGWFKINVDAAVNVKDQIAGLGVIIRNSNGEVVAAAVQQSCFQLSSTHMEAEAVILGIKSAQRAGFSPMIIETDSQEVVDLTLSKKVSITETSWLIADIQESIQSSNQFSIQYTPRECNVTAHDLAKKALEFENSAFWEGSFPPQIVSLFPSFNQ</sequence>
<keyword evidence="1" id="KW-0548">Nucleotidyltransferase</keyword>
<keyword evidence="1" id="KW-0695">RNA-directed DNA polymerase</keyword>
<keyword evidence="1" id="KW-0808">Transferase</keyword>
<dbReference type="EMBL" id="CM039178">
    <property type="protein sequence ID" value="KAH9682113.1"/>
    <property type="molecule type" value="Genomic_DNA"/>
</dbReference>
<organism evidence="1 2">
    <name type="scientific">Citrus sinensis</name>
    <name type="common">Sweet orange</name>
    <name type="synonym">Citrus aurantium var. sinensis</name>
    <dbReference type="NCBI Taxonomy" id="2711"/>
    <lineage>
        <taxon>Eukaryota</taxon>
        <taxon>Viridiplantae</taxon>
        <taxon>Streptophyta</taxon>
        <taxon>Embryophyta</taxon>
        <taxon>Tracheophyta</taxon>
        <taxon>Spermatophyta</taxon>
        <taxon>Magnoliopsida</taxon>
        <taxon>eudicotyledons</taxon>
        <taxon>Gunneridae</taxon>
        <taxon>Pentapetalae</taxon>
        <taxon>rosids</taxon>
        <taxon>malvids</taxon>
        <taxon>Sapindales</taxon>
        <taxon>Rutaceae</taxon>
        <taxon>Aurantioideae</taxon>
        <taxon>Citrus</taxon>
    </lineage>
</organism>
<dbReference type="Proteomes" id="UP000829398">
    <property type="component" value="Chromosome 9"/>
</dbReference>
<evidence type="ECO:0000313" key="1">
    <source>
        <dbReference type="EMBL" id="KAH9682113.1"/>
    </source>
</evidence>